<sequence>MIVQDIPRFRANYTAELRPTGHLHEGKFGKFTASGEIALATSSSDIFGIISEPDSQLAQICGNTTGATLIPYTFGGVVDVQLGANPGVISKGITKLKLNSDSTVSAATGASGEIIVAMAMQNVTAQTAGQLVSAIMLPPSTKP</sequence>
<gene>
    <name evidence="1" type="ORF">PYTT_1381</name>
</gene>
<accession>A0A1C7PF57</accession>
<organism evidence="1 2">
    <name type="scientific">Akkermansia glycaniphila</name>
    <dbReference type="NCBI Taxonomy" id="1679444"/>
    <lineage>
        <taxon>Bacteria</taxon>
        <taxon>Pseudomonadati</taxon>
        <taxon>Verrucomicrobiota</taxon>
        <taxon>Verrucomicrobiia</taxon>
        <taxon>Verrucomicrobiales</taxon>
        <taxon>Akkermansiaceae</taxon>
        <taxon>Akkermansia</taxon>
    </lineage>
</organism>
<reference evidence="2" key="1">
    <citation type="submission" date="2016-09" db="EMBL/GenBank/DDBJ databases">
        <authorList>
            <person name="Koehorst J."/>
        </authorList>
    </citation>
    <scope>NUCLEOTIDE SEQUENCE [LARGE SCALE GENOMIC DNA]</scope>
</reference>
<dbReference type="KEGG" id="agl:PYTT_1381"/>
<dbReference type="EMBL" id="LT629973">
    <property type="protein sequence ID" value="SEH87565.1"/>
    <property type="molecule type" value="Genomic_DNA"/>
</dbReference>
<dbReference type="RefSeq" id="WP_067771779.1">
    <property type="nucleotide sequence ID" value="NZ_LIGX01000001.1"/>
</dbReference>
<evidence type="ECO:0000313" key="1">
    <source>
        <dbReference type="EMBL" id="SEH87565.1"/>
    </source>
</evidence>
<keyword evidence="2" id="KW-1185">Reference proteome</keyword>
<protein>
    <submittedName>
        <fullName evidence="1">Uncharacterized protein</fullName>
    </submittedName>
</protein>
<dbReference type="AlphaFoldDB" id="A0A1C7PF57"/>
<dbReference type="Proteomes" id="UP000176204">
    <property type="component" value="Chromosome I"/>
</dbReference>
<dbReference type="STRING" id="1679444.PYTT_1381"/>
<name>A0A1C7PF57_9BACT</name>
<evidence type="ECO:0000313" key="2">
    <source>
        <dbReference type="Proteomes" id="UP000176204"/>
    </source>
</evidence>
<proteinExistence type="predicted"/>